<dbReference type="GO" id="GO:0005681">
    <property type="term" value="C:spliceosomal complex"/>
    <property type="evidence" value="ECO:0007669"/>
    <property type="project" value="UniProtKB-KW"/>
</dbReference>
<evidence type="ECO:0000313" key="7">
    <source>
        <dbReference type="EMBL" id="PWA42025.1"/>
    </source>
</evidence>
<dbReference type="AlphaFoldDB" id="A0A2U1KZ37"/>
<evidence type="ECO:0000313" key="8">
    <source>
        <dbReference type="Proteomes" id="UP000245207"/>
    </source>
</evidence>
<dbReference type="InterPro" id="IPR050907">
    <property type="entry name" value="SRSF"/>
</dbReference>
<dbReference type="Proteomes" id="UP000245207">
    <property type="component" value="Unassembled WGS sequence"/>
</dbReference>
<evidence type="ECO:0000256" key="1">
    <source>
        <dbReference type="ARBA" id="ARBA00022664"/>
    </source>
</evidence>
<feature type="domain" description="RRM" evidence="6">
    <location>
        <begin position="19"/>
        <end position="96"/>
    </location>
</feature>
<keyword evidence="2" id="KW-0747">Spliceosome</keyword>
<dbReference type="InterPro" id="IPR012677">
    <property type="entry name" value="Nucleotide-bd_a/b_plait_sf"/>
</dbReference>
<accession>A0A2U1KZ37</accession>
<feature type="compositionally biased region" description="Basic and acidic residues" evidence="5">
    <location>
        <begin position="382"/>
        <end position="394"/>
    </location>
</feature>
<evidence type="ECO:0000259" key="6">
    <source>
        <dbReference type="PROSITE" id="PS50102"/>
    </source>
</evidence>
<dbReference type="SMART" id="SM00360">
    <property type="entry name" value="RRM"/>
    <property type="match status" value="1"/>
</dbReference>
<keyword evidence="8" id="KW-1185">Reference proteome</keyword>
<keyword evidence="4" id="KW-0694">RNA-binding</keyword>
<protein>
    <recommendedName>
        <fullName evidence="6">RRM domain-containing protein</fullName>
    </recommendedName>
</protein>
<dbReference type="GO" id="GO:0003723">
    <property type="term" value="F:RNA binding"/>
    <property type="evidence" value="ECO:0007669"/>
    <property type="project" value="UniProtKB-UniRule"/>
</dbReference>
<dbReference type="InterPro" id="IPR035979">
    <property type="entry name" value="RBD_domain_sf"/>
</dbReference>
<sequence>MGDKRSFLSKEDLTGKISKTIFVTNFPDHLTARDLWNVCAAYGKVVDVYIPLKKSKTGKKFTFIRFLKVDNMERLIENLCTIWIGRSHLYANPARFHREARAPFVQPSKVKVNMGPVKNSFASVLKSNNHKGFSPSDSTPTIVMNDYCIVDKDLSCSLMGKIKDINALSNIYVIFADEGFDNVNISYLGGFWILIDACSISSKEKMIKHEGLASWFSELCPADPSFVSEDKLVWISVEGLPFNTWNKNAYVKIISQWGTLSDVDINSDSSSSAKKLCVVTKLHAIINDRIKVIVKGRIYWIRVKELEAWTPEFNNEFCENSSSDEESVKDGEINSLKVDDVDHVSESSCMKECNEQEIPNVASKKVTASEDPFGIYTILERNNQKENSKGDAKTDPTFPLGFTLKGVDEKTDEEDLRSN</sequence>
<dbReference type="EMBL" id="PKPP01012671">
    <property type="protein sequence ID" value="PWA42025.1"/>
    <property type="molecule type" value="Genomic_DNA"/>
</dbReference>
<keyword evidence="1" id="KW-0507">mRNA processing</keyword>
<name>A0A2U1KZ37_ARTAN</name>
<evidence type="ECO:0000256" key="3">
    <source>
        <dbReference type="ARBA" id="ARBA00023187"/>
    </source>
</evidence>
<feature type="compositionally biased region" description="Acidic residues" evidence="5">
    <location>
        <begin position="410"/>
        <end position="419"/>
    </location>
</feature>
<reference evidence="7 8" key="1">
    <citation type="journal article" date="2018" name="Mol. Plant">
        <title>The genome of Artemisia annua provides insight into the evolution of Asteraceae family and artemisinin biosynthesis.</title>
        <authorList>
            <person name="Shen Q."/>
            <person name="Zhang L."/>
            <person name="Liao Z."/>
            <person name="Wang S."/>
            <person name="Yan T."/>
            <person name="Shi P."/>
            <person name="Liu M."/>
            <person name="Fu X."/>
            <person name="Pan Q."/>
            <person name="Wang Y."/>
            <person name="Lv Z."/>
            <person name="Lu X."/>
            <person name="Zhang F."/>
            <person name="Jiang W."/>
            <person name="Ma Y."/>
            <person name="Chen M."/>
            <person name="Hao X."/>
            <person name="Li L."/>
            <person name="Tang Y."/>
            <person name="Lv G."/>
            <person name="Zhou Y."/>
            <person name="Sun X."/>
            <person name="Brodelius P.E."/>
            <person name="Rose J.K.C."/>
            <person name="Tang K."/>
        </authorList>
    </citation>
    <scope>NUCLEOTIDE SEQUENCE [LARGE SCALE GENOMIC DNA]</scope>
    <source>
        <strain evidence="8">cv. Huhao1</strain>
        <tissue evidence="7">Leaf</tissue>
    </source>
</reference>
<feature type="region of interest" description="Disordered" evidence="5">
    <location>
        <begin position="379"/>
        <end position="419"/>
    </location>
</feature>
<dbReference type="PANTHER" id="PTHR23147">
    <property type="entry name" value="SERINE/ARGININE RICH SPLICING FACTOR"/>
    <property type="match status" value="1"/>
</dbReference>
<evidence type="ECO:0000256" key="2">
    <source>
        <dbReference type="ARBA" id="ARBA00022728"/>
    </source>
</evidence>
<organism evidence="7 8">
    <name type="scientific">Artemisia annua</name>
    <name type="common">Sweet wormwood</name>
    <dbReference type="NCBI Taxonomy" id="35608"/>
    <lineage>
        <taxon>Eukaryota</taxon>
        <taxon>Viridiplantae</taxon>
        <taxon>Streptophyta</taxon>
        <taxon>Embryophyta</taxon>
        <taxon>Tracheophyta</taxon>
        <taxon>Spermatophyta</taxon>
        <taxon>Magnoliopsida</taxon>
        <taxon>eudicotyledons</taxon>
        <taxon>Gunneridae</taxon>
        <taxon>Pentapetalae</taxon>
        <taxon>asterids</taxon>
        <taxon>campanulids</taxon>
        <taxon>Asterales</taxon>
        <taxon>Asteraceae</taxon>
        <taxon>Asteroideae</taxon>
        <taxon>Anthemideae</taxon>
        <taxon>Artemisiinae</taxon>
        <taxon>Artemisia</taxon>
    </lineage>
</organism>
<dbReference type="Pfam" id="PF00076">
    <property type="entry name" value="RRM_1"/>
    <property type="match status" value="1"/>
</dbReference>
<evidence type="ECO:0000256" key="4">
    <source>
        <dbReference type="PROSITE-ProRule" id="PRU00176"/>
    </source>
</evidence>
<dbReference type="Gene3D" id="3.30.70.330">
    <property type="match status" value="1"/>
</dbReference>
<dbReference type="CDD" id="cd00590">
    <property type="entry name" value="RRM_SF"/>
    <property type="match status" value="1"/>
</dbReference>
<dbReference type="OrthoDB" id="1744977at2759"/>
<gene>
    <name evidence="7" type="ORF">CTI12_AA549130</name>
</gene>
<comment type="caution">
    <text evidence="7">The sequence shown here is derived from an EMBL/GenBank/DDBJ whole genome shotgun (WGS) entry which is preliminary data.</text>
</comment>
<keyword evidence="3" id="KW-0508">mRNA splicing</keyword>
<proteinExistence type="predicted"/>
<dbReference type="GO" id="GO:0008380">
    <property type="term" value="P:RNA splicing"/>
    <property type="evidence" value="ECO:0007669"/>
    <property type="project" value="UniProtKB-KW"/>
</dbReference>
<evidence type="ECO:0000256" key="5">
    <source>
        <dbReference type="SAM" id="MobiDB-lite"/>
    </source>
</evidence>
<dbReference type="InterPro" id="IPR000504">
    <property type="entry name" value="RRM_dom"/>
</dbReference>
<dbReference type="PROSITE" id="PS50102">
    <property type="entry name" value="RRM"/>
    <property type="match status" value="1"/>
</dbReference>
<dbReference type="GO" id="GO:0006397">
    <property type="term" value="P:mRNA processing"/>
    <property type="evidence" value="ECO:0007669"/>
    <property type="project" value="UniProtKB-KW"/>
</dbReference>
<dbReference type="SUPFAM" id="SSF54928">
    <property type="entry name" value="RNA-binding domain, RBD"/>
    <property type="match status" value="1"/>
</dbReference>